<dbReference type="Gene3D" id="1.20.1740.10">
    <property type="entry name" value="Amino acid/polyamine transporter I"/>
    <property type="match status" value="1"/>
</dbReference>
<feature type="transmembrane region" description="Helical" evidence="7">
    <location>
        <begin position="74"/>
        <end position="92"/>
    </location>
</feature>
<accession>A0AA48I659</accession>
<dbReference type="GO" id="GO:0015171">
    <property type="term" value="F:amino acid transmembrane transporter activity"/>
    <property type="evidence" value="ECO:0007669"/>
    <property type="project" value="TreeGrafter"/>
</dbReference>
<feature type="transmembrane region" description="Helical" evidence="7">
    <location>
        <begin position="126"/>
        <end position="148"/>
    </location>
</feature>
<dbReference type="KEGG" id="ccac:CcaHIS019_0300670"/>
<dbReference type="EMBL" id="AP028214">
    <property type="protein sequence ID" value="BEI89997.1"/>
    <property type="molecule type" value="Genomic_DNA"/>
</dbReference>
<dbReference type="PANTHER" id="PTHR43341">
    <property type="entry name" value="AMINO ACID PERMEASE"/>
    <property type="match status" value="1"/>
</dbReference>
<dbReference type="GeneID" id="85493868"/>
<sequence length="546" mass="59250">MDEKKYDADTAVTPAAEAGKNVHSSQVYGDDIQKGLKRGLKPRHISLLTLGGIIGTGLFLGTGNALVKGGPVGLFLGYAIYGCVLICIMQGIGEMTAYLPVPGGHMTYAGRFVDPALSWAINWSYAIQWMLVCPAELVAVAVLMNYWVPDTKINNAVWITIALVIIVILNCFPASVYGETEFIFSSIKIITIVGLIICGIAINCGANDKHDYIGFRYWKNPAPFGVKYLGLSGSTGRFLGFWAVLTQAAFSYFGAEVVAVAAAESKNPGRSIPRSIRQVYIRIFIFYVLGTFIIGLNCPSNDPRLGTSSDASASPFVIAISRAGIKVLPHIINGCLISSAWSAANADVYIASRSLFSLANQGYLPKWFMFTLPNGTPIIASMTAASSGLLAYMAVNSNANKVFNWFVSLISVTGIMIYIGIAWTYIRFRAAVDAQGVDRSQFAFRSSFARVGAWVCIFALPIIALFSAWQVFMDTKHFDKANFITNYLPAVLVPGAYVARKLYAKTKIVPLLEIDLATGARTKADVLEELDEAPKGIGGYIHRFLF</sequence>
<evidence type="ECO:0000256" key="6">
    <source>
        <dbReference type="ARBA" id="ARBA00023136"/>
    </source>
</evidence>
<name>A0AA48I659_9TREE</name>
<evidence type="ECO:0000256" key="2">
    <source>
        <dbReference type="ARBA" id="ARBA00022448"/>
    </source>
</evidence>
<organism evidence="9 10">
    <name type="scientific">Cutaneotrichosporon cavernicola</name>
    <dbReference type="NCBI Taxonomy" id="279322"/>
    <lineage>
        <taxon>Eukaryota</taxon>
        <taxon>Fungi</taxon>
        <taxon>Dikarya</taxon>
        <taxon>Basidiomycota</taxon>
        <taxon>Agaricomycotina</taxon>
        <taxon>Tremellomycetes</taxon>
        <taxon>Trichosporonales</taxon>
        <taxon>Trichosporonaceae</taxon>
        <taxon>Cutaneotrichosporon</taxon>
    </lineage>
</organism>
<dbReference type="GO" id="GO:0016020">
    <property type="term" value="C:membrane"/>
    <property type="evidence" value="ECO:0007669"/>
    <property type="project" value="UniProtKB-SubCell"/>
</dbReference>
<comment type="subcellular location">
    <subcellularLocation>
        <location evidence="1">Membrane</location>
        <topology evidence="1">Multi-pass membrane protein</topology>
    </subcellularLocation>
</comment>
<dbReference type="PIRSF" id="PIRSF006060">
    <property type="entry name" value="AA_transporter"/>
    <property type="match status" value="1"/>
</dbReference>
<keyword evidence="6 7" id="KW-0472">Membrane</keyword>
<dbReference type="Pfam" id="PF00324">
    <property type="entry name" value="AA_permease"/>
    <property type="match status" value="1"/>
</dbReference>
<evidence type="ECO:0000259" key="8">
    <source>
        <dbReference type="Pfam" id="PF00324"/>
    </source>
</evidence>
<evidence type="ECO:0000313" key="10">
    <source>
        <dbReference type="Proteomes" id="UP001233271"/>
    </source>
</evidence>
<feature type="domain" description="Amino acid permease/ SLC12A" evidence="8">
    <location>
        <begin position="44"/>
        <end position="508"/>
    </location>
</feature>
<gene>
    <name evidence="9" type="ORF">CcaverHIS019_0300670</name>
</gene>
<dbReference type="PANTHER" id="PTHR43341:SF20">
    <property type="entry name" value="AAT FAMILY AMINO ACID TRANSPORTER"/>
    <property type="match status" value="1"/>
</dbReference>
<keyword evidence="5 7" id="KW-1133">Transmembrane helix</keyword>
<keyword evidence="2" id="KW-0813">Transport</keyword>
<feature type="transmembrane region" description="Helical" evidence="7">
    <location>
        <begin position="45"/>
        <end position="67"/>
    </location>
</feature>
<reference evidence="9" key="1">
    <citation type="journal article" date="2023" name="BMC Genomics">
        <title>Chromosome-level genome assemblies of Cutaneotrichosporon spp. (Trichosporonales, Basidiomycota) reveal imbalanced evolution between nucleotide sequences and chromosome synteny.</title>
        <authorList>
            <person name="Kobayashi Y."/>
            <person name="Kayamori A."/>
            <person name="Aoki K."/>
            <person name="Shiwa Y."/>
            <person name="Matsutani M."/>
            <person name="Fujita N."/>
            <person name="Sugita T."/>
            <person name="Iwasaki W."/>
            <person name="Tanaka N."/>
            <person name="Takashima M."/>
        </authorList>
    </citation>
    <scope>NUCLEOTIDE SEQUENCE</scope>
    <source>
        <strain evidence="9">HIS019</strain>
    </source>
</reference>
<evidence type="ECO:0000256" key="4">
    <source>
        <dbReference type="ARBA" id="ARBA00022970"/>
    </source>
</evidence>
<keyword evidence="3 7" id="KW-0812">Transmembrane</keyword>
<evidence type="ECO:0000256" key="3">
    <source>
        <dbReference type="ARBA" id="ARBA00022692"/>
    </source>
</evidence>
<evidence type="ECO:0000256" key="1">
    <source>
        <dbReference type="ARBA" id="ARBA00004141"/>
    </source>
</evidence>
<dbReference type="Proteomes" id="UP001233271">
    <property type="component" value="Chromosome 3"/>
</dbReference>
<feature type="transmembrane region" description="Helical" evidence="7">
    <location>
        <begin position="182"/>
        <end position="206"/>
    </location>
</feature>
<dbReference type="FunFam" id="1.20.1740.10:FF:000006">
    <property type="entry name" value="General amino acid permease"/>
    <property type="match status" value="1"/>
</dbReference>
<evidence type="ECO:0000313" key="9">
    <source>
        <dbReference type="EMBL" id="BEI89997.1"/>
    </source>
</evidence>
<evidence type="ECO:0000256" key="5">
    <source>
        <dbReference type="ARBA" id="ARBA00022989"/>
    </source>
</evidence>
<dbReference type="InterPro" id="IPR004841">
    <property type="entry name" value="AA-permease/SLC12A_dom"/>
</dbReference>
<keyword evidence="4" id="KW-0029">Amino-acid transport</keyword>
<feature type="transmembrane region" description="Helical" evidence="7">
    <location>
        <begin position="279"/>
        <end position="296"/>
    </location>
</feature>
<dbReference type="AlphaFoldDB" id="A0AA48I659"/>
<dbReference type="RefSeq" id="XP_060455263.1">
    <property type="nucleotide sequence ID" value="XM_060598473.1"/>
</dbReference>
<feature type="transmembrane region" description="Helical" evidence="7">
    <location>
        <begin position="402"/>
        <end position="426"/>
    </location>
</feature>
<proteinExistence type="predicted"/>
<feature type="transmembrane region" description="Helical" evidence="7">
    <location>
        <begin position="375"/>
        <end position="395"/>
    </location>
</feature>
<keyword evidence="10" id="KW-1185">Reference proteome</keyword>
<feature type="transmembrane region" description="Helical" evidence="7">
    <location>
        <begin position="155"/>
        <end position="176"/>
    </location>
</feature>
<protein>
    <recommendedName>
        <fullName evidence="8">Amino acid permease/ SLC12A domain-containing protein</fullName>
    </recommendedName>
</protein>
<feature type="transmembrane region" description="Helical" evidence="7">
    <location>
        <begin position="451"/>
        <end position="472"/>
    </location>
</feature>
<evidence type="ECO:0000256" key="7">
    <source>
        <dbReference type="SAM" id="Phobius"/>
    </source>
</evidence>
<dbReference type="InterPro" id="IPR050524">
    <property type="entry name" value="APC_YAT"/>
</dbReference>